<dbReference type="CDD" id="cd05402">
    <property type="entry name" value="NT_PAP_TUTase"/>
    <property type="match status" value="1"/>
</dbReference>
<dbReference type="GO" id="GO:0031123">
    <property type="term" value="P:RNA 3'-end processing"/>
    <property type="evidence" value="ECO:0007669"/>
    <property type="project" value="TreeGrafter"/>
</dbReference>
<keyword evidence="12" id="KW-1185">Reference proteome</keyword>
<dbReference type="PANTHER" id="PTHR12271">
    <property type="entry name" value="POLY A POLYMERASE CID PAP -RELATED"/>
    <property type="match status" value="1"/>
</dbReference>
<dbReference type="AlphaFoldDB" id="A0A9W7D7F7"/>
<dbReference type="Proteomes" id="UP001165083">
    <property type="component" value="Unassembled WGS sequence"/>
</dbReference>
<dbReference type="Pfam" id="PF03828">
    <property type="entry name" value="PAP_assoc"/>
    <property type="match status" value="1"/>
</dbReference>
<dbReference type="EMBL" id="BSXW01012428">
    <property type="protein sequence ID" value="GMF64733.1"/>
    <property type="molecule type" value="Genomic_DNA"/>
</dbReference>
<evidence type="ECO:0000256" key="1">
    <source>
        <dbReference type="ARBA" id="ARBA00001936"/>
    </source>
</evidence>
<dbReference type="GO" id="GO:0046872">
    <property type="term" value="F:metal ion binding"/>
    <property type="evidence" value="ECO:0007669"/>
    <property type="project" value="UniProtKB-KW"/>
</dbReference>
<dbReference type="Gene3D" id="3.30.460.10">
    <property type="entry name" value="Beta Polymerase, domain 2"/>
    <property type="match status" value="1"/>
</dbReference>
<evidence type="ECO:0000313" key="11">
    <source>
        <dbReference type="EMBL" id="GMF64733.1"/>
    </source>
</evidence>
<dbReference type="InterPro" id="IPR002058">
    <property type="entry name" value="PAP_assoc"/>
</dbReference>
<gene>
    <name evidence="11" type="ORF">Plil01_001750500</name>
</gene>
<comment type="subcellular location">
    <subcellularLocation>
        <location evidence="3">Cytoplasm</location>
    </subcellularLocation>
</comment>
<dbReference type="Gene3D" id="1.10.1410.10">
    <property type="match status" value="1"/>
</dbReference>
<dbReference type="InterPro" id="IPR054708">
    <property type="entry name" value="MTPAP-like_central"/>
</dbReference>
<dbReference type="PANTHER" id="PTHR12271:SF40">
    <property type="entry name" value="POLY(A) RNA POLYMERASE GLD2"/>
    <property type="match status" value="1"/>
</dbReference>
<dbReference type="OrthoDB" id="26838at2759"/>
<accession>A0A9W7D7F7</accession>
<keyword evidence="5" id="KW-0808">Transferase</keyword>
<dbReference type="GO" id="GO:0005737">
    <property type="term" value="C:cytoplasm"/>
    <property type="evidence" value="ECO:0007669"/>
    <property type="project" value="UniProtKB-SubCell"/>
</dbReference>
<name>A0A9W7D7F7_9STRA</name>
<feature type="compositionally biased region" description="Acidic residues" evidence="8">
    <location>
        <begin position="57"/>
        <end position="71"/>
    </location>
</feature>
<feature type="region of interest" description="Disordered" evidence="8">
    <location>
        <begin position="55"/>
        <end position="78"/>
    </location>
</feature>
<dbReference type="Pfam" id="PF22600">
    <property type="entry name" value="MTPAP-like_central"/>
    <property type="match status" value="1"/>
</dbReference>
<comment type="cofactor">
    <cofactor evidence="2">
        <name>Mg(2+)</name>
        <dbReference type="ChEBI" id="CHEBI:18420"/>
    </cofactor>
</comment>
<evidence type="ECO:0000256" key="2">
    <source>
        <dbReference type="ARBA" id="ARBA00001946"/>
    </source>
</evidence>
<dbReference type="SUPFAM" id="SSF81631">
    <property type="entry name" value="PAP/OAS1 substrate-binding domain"/>
    <property type="match status" value="1"/>
</dbReference>
<comment type="cofactor">
    <cofactor evidence="1">
        <name>Mn(2+)</name>
        <dbReference type="ChEBI" id="CHEBI:29035"/>
    </cofactor>
</comment>
<keyword evidence="7" id="KW-0460">Magnesium</keyword>
<evidence type="ECO:0000256" key="7">
    <source>
        <dbReference type="ARBA" id="ARBA00022842"/>
    </source>
</evidence>
<proteinExistence type="predicted"/>
<dbReference type="SUPFAM" id="SSF81301">
    <property type="entry name" value="Nucleotidyltransferase"/>
    <property type="match status" value="1"/>
</dbReference>
<evidence type="ECO:0000313" key="12">
    <source>
        <dbReference type="Proteomes" id="UP001165083"/>
    </source>
</evidence>
<evidence type="ECO:0000256" key="5">
    <source>
        <dbReference type="ARBA" id="ARBA00022679"/>
    </source>
</evidence>
<keyword evidence="6" id="KW-0479">Metal-binding</keyword>
<feature type="region of interest" description="Disordered" evidence="8">
    <location>
        <begin position="1"/>
        <end position="20"/>
    </location>
</feature>
<evidence type="ECO:0000256" key="3">
    <source>
        <dbReference type="ARBA" id="ARBA00004496"/>
    </source>
</evidence>
<organism evidence="11 12">
    <name type="scientific">Phytophthora lilii</name>
    <dbReference type="NCBI Taxonomy" id="2077276"/>
    <lineage>
        <taxon>Eukaryota</taxon>
        <taxon>Sar</taxon>
        <taxon>Stramenopiles</taxon>
        <taxon>Oomycota</taxon>
        <taxon>Peronosporomycetes</taxon>
        <taxon>Peronosporales</taxon>
        <taxon>Peronosporaceae</taxon>
        <taxon>Phytophthora</taxon>
    </lineage>
</organism>
<evidence type="ECO:0000259" key="10">
    <source>
        <dbReference type="Pfam" id="PF22600"/>
    </source>
</evidence>
<dbReference type="InterPro" id="IPR043519">
    <property type="entry name" value="NT_sf"/>
</dbReference>
<sequence length="439" mass="49794">MLHPTASDDAKALSKKERGRRLQRELVTQCLRTGELLHLVPTHARAFSDRVTLDSPGDYEVDANDQVDADEGLDKEKQRRQQIARRVQNVLRLMWPDARVLLFGSSVTGLWTPADKTKTEQADVDLCALLPSAPQFRQETAPLVTEVKEHLALYLLPDGTSEGEQGMTAVTRARIPIVHFQDPATELPCDLCVNNVPALWNTRLLHSLLRGDLNASCTERRRLHQARRLCQWLRQWRHSKKRVVGGALSSYGLTLLALYYLQRISVLPVLDCSSHVVENESSVGSLTEGDIDKQLERLKRIYVSDEDHAKGSAKNWQALRRGFFRFYTCDFDYENTVVSLRKTEVMPKTSKGWSRQNNTRLCLEDPVEIERDLGTLCSRLALGRLRCAFAHACIVLSENEEDLDTESTSTEHDLEADLLASWAFEEDCSREKDSHETEG</sequence>
<evidence type="ECO:0000259" key="9">
    <source>
        <dbReference type="Pfam" id="PF03828"/>
    </source>
</evidence>
<evidence type="ECO:0000256" key="6">
    <source>
        <dbReference type="ARBA" id="ARBA00022723"/>
    </source>
</evidence>
<protein>
    <submittedName>
        <fullName evidence="11">Unnamed protein product</fullName>
    </submittedName>
</protein>
<comment type="caution">
    <text evidence="11">The sequence shown here is derived from an EMBL/GenBank/DDBJ whole genome shotgun (WGS) entry which is preliminary data.</text>
</comment>
<feature type="domain" description="Poly(A) RNA polymerase mitochondrial-like central palm" evidence="10">
    <location>
        <begin position="74"/>
        <end position="206"/>
    </location>
</feature>
<evidence type="ECO:0000256" key="8">
    <source>
        <dbReference type="SAM" id="MobiDB-lite"/>
    </source>
</evidence>
<reference evidence="11" key="1">
    <citation type="submission" date="2023-04" db="EMBL/GenBank/DDBJ databases">
        <title>Phytophthora lilii NBRC 32176.</title>
        <authorList>
            <person name="Ichikawa N."/>
            <person name="Sato H."/>
            <person name="Tonouchi N."/>
        </authorList>
    </citation>
    <scope>NUCLEOTIDE SEQUENCE</scope>
    <source>
        <strain evidence="11">NBRC 32176</strain>
    </source>
</reference>
<keyword evidence="4" id="KW-0963">Cytoplasm</keyword>
<feature type="domain" description="PAP-associated" evidence="9">
    <location>
        <begin position="321"/>
        <end position="369"/>
    </location>
</feature>
<evidence type="ECO:0000256" key="4">
    <source>
        <dbReference type="ARBA" id="ARBA00022490"/>
    </source>
</evidence>
<dbReference type="GO" id="GO:0016779">
    <property type="term" value="F:nucleotidyltransferase activity"/>
    <property type="evidence" value="ECO:0007669"/>
    <property type="project" value="TreeGrafter"/>
</dbReference>